<keyword evidence="3" id="KW-1185">Reference proteome</keyword>
<dbReference type="AlphaFoldDB" id="A0AAD3Y5C6"/>
<reference evidence="2" key="1">
    <citation type="submission" date="2023-05" db="EMBL/GenBank/DDBJ databases">
        <title>Nepenthes gracilis genome sequencing.</title>
        <authorList>
            <person name="Fukushima K."/>
        </authorList>
    </citation>
    <scope>NUCLEOTIDE SEQUENCE</scope>
    <source>
        <strain evidence="2">SING2019-196</strain>
    </source>
</reference>
<evidence type="ECO:0000313" key="2">
    <source>
        <dbReference type="EMBL" id="GMH27869.1"/>
    </source>
</evidence>
<organism evidence="2 3">
    <name type="scientific">Nepenthes gracilis</name>
    <name type="common">Slender pitcher plant</name>
    <dbReference type="NCBI Taxonomy" id="150966"/>
    <lineage>
        <taxon>Eukaryota</taxon>
        <taxon>Viridiplantae</taxon>
        <taxon>Streptophyta</taxon>
        <taxon>Embryophyta</taxon>
        <taxon>Tracheophyta</taxon>
        <taxon>Spermatophyta</taxon>
        <taxon>Magnoliopsida</taxon>
        <taxon>eudicotyledons</taxon>
        <taxon>Gunneridae</taxon>
        <taxon>Pentapetalae</taxon>
        <taxon>Caryophyllales</taxon>
        <taxon>Nepenthaceae</taxon>
        <taxon>Nepenthes</taxon>
    </lineage>
</organism>
<proteinExistence type="predicted"/>
<evidence type="ECO:0000256" key="1">
    <source>
        <dbReference type="SAM" id="MobiDB-lite"/>
    </source>
</evidence>
<accession>A0AAD3Y5C6</accession>
<feature type="region of interest" description="Disordered" evidence="1">
    <location>
        <begin position="1"/>
        <end position="27"/>
    </location>
</feature>
<evidence type="ECO:0000313" key="3">
    <source>
        <dbReference type="Proteomes" id="UP001279734"/>
    </source>
</evidence>
<sequence length="102" mass="10983">MDAVPSGLPIESEFEEDPAVDSSHSAHDARFVHHDMAPALEVDLELTPNSITRLLSKYSLDASSIVGPDIISPKGSLAGFREGHALDAFRVKYHSAKAVIVM</sequence>
<name>A0AAD3Y5C6_NEPGR</name>
<dbReference type="EMBL" id="BSYO01000033">
    <property type="protein sequence ID" value="GMH27869.1"/>
    <property type="molecule type" value="Genomic_DNA"/>
</dbReference>
<gene>
    <name evidence="2" type="ORF">Nepgr_029712</name>
</gene>
<comment type="caution">
    <text evidence="2">The sequence shown here is derived from an EMBL/GenBank/DDBJ whole genome shotgun (WGS) entry which is preliminary data.</text>
</comment>
<dbReference type="Proteomes" id="UP001279734">
    <property type="component" value="Unassembled WGS sequence"/>
</dbReference>
<protein>
    <submittedName>
        <fullName evidence="2">Uncharacterized protein</fullName>
    </submittedName>
</protein>